<evidence type="ECO:0000256" key="7">
    <source>
        <dbReference type="PROSITE-ProRule" id="PRU00169"/>
    </source>
</evidence>
<dbReference type="SUPFAM" id="SSF47384">
    <property type="entry name" value="Homodimeric domain of signal transducing histidine kinase"/>
    <property type="match status" value="1"/>
</dbReference>
<dbReference type="PANTHER" id="PTHR45339">
    <property type="entry name" value="HYBRID SIGNAL TRANSDUCTION HISTIDINE KINASE J"/>
    <property type="match status" value="1"/>
</dbReference>
<dbReference type="InterPro" id="IPR011006">
    <property type="entry name" value="CheY-like_superfamily"/>
</dbReference>
<dbReference type="RefSeq" id="WP_158741286.1">
    <property type="nucleotide sequence ID" value="NZ_WSLF01000012.1"/>
</dbReference>
<evidence type="ECO:0000256" key="5">
    <source>
        <dbReference type="ARBA" id="ARBA00023012"/>
    </source>
</evidence>
<dbReference type="Gene3D" id="3.40.50.2300">
    <property type="match status" value="1"/>
</dbReference>
<evidence type="ECO:0000256" key="2">
    <source>
        <dbReference type="ARBA" id="ARBA00012438"/>
    </source>
</evidence>
<dbReference type="AlphaFoldDB" id="A0A7C8LFW7"/>
<keyword evidence="4 7" id="KW-0597">Phosphoprotein</keyword>
<keyword evidence="12" id="KW-1185">Reference proteome</keyword>
<evidence type="ECO:0000256" key="3">
    <source>
        <dbReference type="ARBA" id="ARBA00018672"/>
    </source>
</evidence>
<dbReference type="InterPro" id="IPR003661">
    <property type="entry name" value="HisK_dim/P_dom"/>
</dbReference>
<dbReference type="Proteomes" id="UP000483018">
    <property type="component" value="Unassembled WGS sequence"/>
</dbReference>
<organism evidence="11 12">
    <name type="scientific">Defluviitalea raffinosedens</name>
    <dbReference type="NCBI Taxonomy" id="1450156"/>
    <lineage>
        <taxon>Bacteria</taxon>
        <taxon>Bacillati</taxon>
        <taxon>Bacillota</taxon>
        <taxon>Clostridia</taxon>
        <taxon>Lachnospirales</taxon>
        <taxon>Defluviitaleaceae</taxon>
        <taxon>Defluviitalea</taxon>
    </lineage>
</organism>
<sequence length="334" mass="38483">MNENLKNISHIPINEAMMFFTSLDVFDEDFIGLTKNCEISLWSKGAEKRFGYKANEIIGRSIEVLIAEDQLSEFYNQMDLVRSGEIIKDFTTASLHKDGTKTDVFVSLSPVYDRNGMFNGAVGIYKDILEERKFDSYQFLSHMSHEIRNLISGIVGIIELFKTTPLDHEQSRYVSMLKKSIDKFNPIINKISEISNLESDKILLTEKSNQCISAKTILGVEDNIINQEIMESIIKRKGYHYIPAYNGKEAISILKNTRVDLILMDIQLPELDGFEVTRMIREQRDRDDHIPIIAMTAFASHEDRQKCIEAGMDDYISKPFELDVLYSLIEKYLY</sequence>
<evidence type="ECO:0000256" key="1">
    <source>
        <dbReference type="ARBA" id="ARBA00000085"/>
    </source>
</evidence>
<evidence type="ECO:0000256" key="4">
    <source>
        <dbReference type="ARBA" id="ARBA00022553"/>
    </source>
</evidence>
<dbReference type="InterPro" id="IPR001789">
    <property type="entry name" value="Sig_transdc_resp-reg_receiver"/>
</dbReference>
<dbReference type="InterPro" id="IPR036097">
    <property type="entry name" value="HisK_dim/P_sf"/>
</dbReference>
<dbReference type="Gene3D" id="3.30.450.20">
    <property type="entry name" value="PAS domain"/>
    <property type="match status" value="1"/>
</dbReference>
<dbReference type="EC" id="2.7.13.3" evidence="2"/>
<evidence type="ECO:0000259" key="8">
    <source>
        <dbReference type="PROSITE" id="PS50110"/>
    </source>
</evidence>
<dbReference type="Pfam" id="PF00512">
    <property type="entry name" value="HisKA"/>
    <property type="match status" value="1"/>
</dbReference>
<dbReference type="EMBL" id="WSLF01000012">
    <property type="protein sequence ID" value="KAE9631359.1"/>
    <property type="molecule type" value="Genomic_DNA"/>
</dbReference>
<feature type="domain" description="PAS" evidence="9">
    <location>
        <begin position="39"/>
        <end position="85"/>
    </location>
</feature>
<comment type="function">
    <text evidence="6">May play the central regulatory role in sporulation. It may be an element of the effector pathway responsible for the activation of sporulation genes in response to nutritional stress. Spo0A may act in concert with spo0H (a sigma factor) to control the expression of some genes that are critical to the sporulation process.</text>
</comment>
<comment type="catalytic activity">
    <reaction evidence="1">
        <text>ATP + protein L-histidine = ADP + protein N-phospho-L-histidine.</text>
        <dbReference type="EC" id="2.7.13.3"/>
    </reaction>
</comment>
<dbReference type="PROSITE" id="PS50112">
    <property type="entry name" value="PAS"/>
    <property type="match status" value="1"/>
</dbReference>
<dbReference type="PROSITE" id="PS50113">
    <property type="entry name" value="PAC"/>
    <property type="match status" value="1"/>
</dbReference>
<dbReference type="InterPro" id="IPR000700">
    <property type="entry name" value="PAS-assoc_C"/>
</dbReference>
<accession>A0A7C8LFW7</accession>
<comment type="caution">
    <text evidence="11">The sequence shown here is derived from an EMBL/GenBank/DDBJ whole genome shotgun (WGS) entry which is preliminary data.</text>
</comment>
<keyword evidence="5" id="KW-0902">Two-component regulatory system</keyword>
<evidence type="ECO:0000259" key="10">
    <source>
        <dbReference type="PROSITE" id="PS50113"/>
    </source>
</evidence>
<dbReference type="SMART" id="SM00388">
    <property type="entry name" value="HisKA"/>
    <property type="match status" value="1"/>
</dbReference>
<dbReference type="GO" id="GO:0000155">
    <property type="term" value="F:phosphorelay sensor kinase activity"/>
    <property type="evidence" value="ECO:0007669"/>
    <property type="project" value="InterPro"/>
</dbReference>
<dbReference type="SUPFAM" id="SSF55785">
    <property type="entry name" value="PYP-like sensor domain (PAS domain)"/>
    <property type="match status" value="1"/>
</dbReference>
<dbReference type="CDD" id="cd17546">
    <property type="entry name" value="REC_hyHK_CKI1_RcsC-like"/>
    <property type="match status" value="1"/>
</dbReference>
<dbReference type="Pfam" id="PF13426">
    <property type="entry name" value="PAS_9"/>
    <property type="match status" value="1"/>
</dbReference>
<dbReference type="SMART" id="SM00448">
    <property type="entry name" value="REC"/>
    <property type="match status" value="1"/>
</dbReference>
<feature type="domain" description="Response regulatory" evidence="8">
    <location>
        <begin position="216"/>
        <end position="333"/>
    </location>
</feature>
<dbReference type="CDD" id="cd00130">
    <property type="entry name" value="PAS"/>
    <property type="match status" value="1"/>
</dbReference>
<dbReference type="PROSITE" id="PS50110">
    <property type="entry name" value="RESPONSE_REGULATORY"/>
    <property type="match status" value="1"/>
</dbReference>
<dbReference type="NCBIfam" id="TIGR00229">
    <property type="entry name" value="sensory_box"/>
    <property type="match status" value="1"/>
</dbReference>
<gene>
    <name evidence="11" type="ORF">GND95_11395</name>
</gene>
<feature type="modified residue" description="4-aspartylphosphate" evidence="7">
    <location>
        <position position="265"/>
    </location>
</feature>
<evidence type="ECO:0000313" key="11">
    <source>
        <dbReference type="EMBL" id="KAE9631359.1"/>
    </source>
</evidence>
<feature type="domain" description="PAC" evidence="10">
    <location>
        <begin position="88"/>
        <end position="140"/>
    </location>
</feature>
<protein>
    <recommendedName>
        <fullName evidence="3">Stage 0 sporulation protein A homolog</fullName>
        <ecNumber evidence="2">2.7.13.3</ecNumber>
    </recommendedName>
</protein>
<dbReference type="InterPro" id="IPR035965">
    <property type="entry name" value="PAS-like_dom_sf"/>
</dbReference>
<evidence type="ECO:0000256" key="6">
    <source>
        <dbReference type="ARBA" id="ARBA00024867"/>
    </source>
</evidence>
<reference evidence="11 12" key="1">
    <citation type="submission" date="2019-12" db="EMBL/GenBank/DDBJ databases">
        <title>Defluviitalea raffinosedens, isolated from a biogas fermenter, genome sequencing and characterization.</title>
        <authorList>
            <person name="Rettenmaier R."/>
            <person name="Schneider M."/>
            <person name="Neuhaus K."/>
            <person name="Liebl W."/>
            <person name="Zverlov V."/>
        </authorList>
    </citation>
    <scope>NUCLEOTIDE SEQUENCE [LARGE SCALE GENOMIC DNA]</scope>
    <source>
        <strain evidence="11 12">249c-K6</strain>
    </source>
</reference>
<dbReference type="InterPro" id="IPR000014">
    <property type="entry name" value="PAS"/>
</dbReference>
<dbReference type="Pfam" id="PF00072">
    <property type="entry name" value="Response_reg"/>
    <property type="match status" value="1"/>
</dbReference>
<dbReference type="OrthoDB" id="9790669at2"/>
<name>A0A7C8LFW7_9FIRM</name>
<dbReference type="Gene3D" id="1.10.287.130">
    <property type="match status" value="1"/>
</dbReference>
<evidence type="ECO:0000313" key="12">
    <source>
        <dbReference type="Proteomes" id="UP000483018"/>
    </source>
</evidence>
<proteinExistence type="predicted"/>
<evidence type="ECO:0000259" key="9">
    <source>
        <dbReference type="PROSITE" id="PS50112"/>
    </source>
</evidence>
<dbReference type="SUPFAM" id="SSF52172">
    <property type="entry name" value="CheY-like"/>
    <property type="match status" value="1"/>
</dbReference>
<dbReference type="CDD" id="cd00082">
    <property type="entry name" value="HisKA"/>
    <property type="match status" value="1"/>
</dbReference>
<dbReference type="PANTHER" id="PTHR45339:SF1">
    <property type="entry name" value="HYBRID SIGNAL TRANSDUCTION HISTIDINE KINASE J"/>
    <property type="match status" value="1"/>
</dbReference>